<proteinExistence type="inferred from homology"/>
<evidence type="ECO:0000313" key="3">
    <source>
        <dbReference type="Proteomes" id="UP000315295"/>
    </source>
</evidence>
<organism evidence="2 3">
    <name type="scientific">Malus baccata</name>
    <name type="common">Siberian crab apple</name>
    <name type="synonym">Pyrus baccata</name>
    <dbReference type="NCBI Taxonomy" id="106549"/>
    <lineage>
        <taxon>Eukaryota</taxon>
        <taxon>Viridiplantae</taxon>
        <taxon>Streptophyta</taxon>
        <taxon>Embryophyta</taxon>
        <taxon>Tracheophyta</taxon>
        <taxon>Spermatophyta</taxon>
        <taxon>Magnoliopsida</taxon>
        <taxon>eudicotyledons</taxon>
        <taxon>Gunneridae</taxon>
        <taxon>Pentapetalae</taxon>
        <taxon>rosids</taxon>
        <taxon>fabids</taxon>
        <taxon>Rosales</taxon>
        <taxon>Rosaceae</taxon>
        <taxon>Amygdaloideae</taxon>
        <taxon>Maleae</taxon>
        <taxon>Malus</taxon>
    </lineage>
</organism>
<evidence type="ECO:0000256" key="1">
    <source>
        <dbReference type="ARBA" id="ARBA00009431"/>
    </source>
</evidence>
<dbReference type="AlphaFoldDB" id="A0A540N5B7"/>
<dbReference type="Gene3D" id="6.10.250.940">
    <property type="match status" value="1"/>
</dbReference>
<comment type="similarity">
    <text evidence="1">Belongs to the peptidase S10 family.</text>
</comment>
<accession>A0A540N5B7</accession>
<protein>
    <submittedName>
        <fullName evidence="2">Uncharacterized protein</fullName>
    </submittedName>
</protein>
<reference evidence="2 3" key="1">
    <citation type="journal article" date="2019" name="G3 (Bethesda)">
        <title>Sequencing of a Wild Apple (Malus baccata) Genome Unravels the Differences Between Cultivated and Wild Apple Species Regarding Disease Resistance and Cold Tolerance.</title>
        <authorList>
            <person name="Chen X."/>
        </authorList>
    </citation>
    <scope>NUCLEOTIDE SEQUENCE [LARGE SCALE GENOMIC DNA]</scope>
    <source>
        <strain evidence="3">cv. Shandingzi</strain>
        <tissue evidence="2">Leaves</tissue>
    </source>
</reference>
<name>A0A540N5B7_MALBA</name>
<keyword evidence="3" id="KW-1185">Reference proteome</keyword>
<dbReference type="InterPro" id="IPR029058">
    <property type="entry name" value="AB_hydrolase_fold"/>
</dbReference>
<dbReference type="Pfam" id="PF00450">
    <property type="entry name" value="Peptidase_S10"/>
    <property type="match status" value="1"/>
</dbReference>
<dbReference type="GO" id="GO:0006508">
    <property type="term" value="P:proteolysis"/>
    <property type="evidence" value="ECO:0007669"/>
    <property type="project" value="InterPro"/>
</dbReference>
<dbReference type="InterPro" id="IPR001563">
    <property type="entry name" value="Peptidase_S10"/>
</dbReference>
<dbReference type="GO" id="GO:0004185">
    <property type="term" value="F:serine-type carboxypeptidase activity"/>
    <property type="evidence" value="ECO:0007669"/>
    <property type="project" value="InterPro"/>
</dbReference>
<dbReference type="STRING" id="106549.A0A540N5B7"/>
<dbReference type="EMBL" id="VIEB01000107">
    <property type="protein sequence ID" value="TQE06246.1"/>
    <property type="molecule type" value="Genomic_DNA"/>
</dbReference>
<gene>
    <name evidence="2" type="ORF">C1H46_008095</name>
</gene>
<dbReference type="Proteomes" id="UP000315295">
    <property type="component" value="Unassembled WGS sequence"/>
</dbReference>
<sequence>MFSTKMSRLSFFCLQIGNPLFEFNSDINAPAEYWWSHGLISDATFENLTSVCNYSEIIRQAVIRGGPLMKIDVCIGDETVTYLNRPDVQEALHARVTNWTTCSK</sequence>
<evidence type="ECO:0000313" key="2">
    <source>
        <dbReference type="EMBL" id="TQE06246.1"/>
    </source>
</evidence>
<comment type="caution">
    <text evidence="2">The sequence shown here is derived from an EMBL/GenBank/DDBJ whole genome shotgun (WGS) entry which is preliminary data.</text>
</comment>
<dbReference type="SUPFAM" id="SSF53474">
    <property type="entry name" value="alpha/beta-Hydrolases"/>
    <property type="match status" value="1"/>
</dbReference>